<name>A0A7S2GXS0_9DINO</name>
<reference evidence="1" key="1">
    <citation type="submission" date="2021-01" db="EMBL/GenBank/DDBJ databases">
        <authorList>
            <person name="Corre E."/>
            <person name="Pelletier E."/>
            <person name="Niang G."/>
            <person name="Scheremetjew M."/>
            <person name="Finn R."/>
            <person name="Kale V."/>
            <person name="Holt S."/>
            <person name="Cochrane G."/>
            <person name="Meng A."/>
            <person name="Brown T."/>
            <person name="Cohen L."/>
        </authorList>
    </citation>
    <scope>NUCLEOTIDE SEQUENCE</scope>
    <source>
        <strain evidence="1">CCMP2222</strain>
    </source>
</reference>
<sequence length="136" mass="15533">MNRDLTRALIPLLSQHQLVLRKRKRSVPDAASVPIPALVAERVSEFLGHNDLATGAELTKIKERAQDQLWEKFFAAVLRPRAEAGRRRAKLNICDLKKYFPKLDSSDVKDIAQRKKVKAKTKVSEPWGIETLTFSW</sequence>
<proteinExistence type="predicted"/>
<evidence type="ECO:0000313" key="1">
    <source>
        <dbReference type="EMBL" id="CAD9474725.1"/>
    </source>
</evidence>
<dbReference type="EMBL" id="HBGQ01065917">
    <property type="protein sequence ID" value="CAD9474725.1"/>
    <property type="molecule type" value="Transcribed_RNA"/>
</dbReference>
<gene>
    <name evidence="1" type="ORF">AAND1436_LOCUS31838</name>
</gene>
<organism evidence="1">
    <name type="scientific">Alexandrium andersonii</name>
    <dbReference type="NCBI Taxonomy" id="327968"/>
    <lineage>
        <taxon>Eukaryota</taxon>
        <taxon>Sar</taxon>
        <taxon>Alveolata</taxon>
        <taxon>Dinophyceae</taxon>
        <taxon>Gonyaulacales</taxon>
        <taxon>Pyrocystaceae</taxon>
        <taxon>Alexandrium</taxon>
    </lineage>
</organism>
<accession>A0A7S2GXS0</accession>
<dbReference type="AlphaFoldDB" id="A0A7S2GXS0"/>
<protein>
    <submittedName>
        <fullName evidence="1">Uncharacterized protein</fullName>
    </submittedName>
</protein>